<dbReference type="AlphaFoldDB" id="A0A0F9K655"/>
<reference evidence="1" key="1">
    <citation type="journal article" date="2015" name="Nature">
        <title>Complex archaea that bridge the gap between prokaryotes and eukaryotes.</title>
        <authorList>
            <person name="Spang A."/>
            <person name="Saw J.H."/>
            <person name="Jorgensen S.L."/>
            <person name="Zaremba-Niedzwiedzka K."/>
            <person name="Martijn J."/>
            <person name="Lind A.E."/>
            <person name="van Eijk R."/>
            <person name="Schleper C."/>
            <person name="Guy L."/>
            <person name="Ettema T.J."/>
        </authorList>
    </citation>
    <scope>NUCLEOTIDE SEQUENCE</scope>
</reference>
<organism evidence="1">
    <name type="scientific">marine sediment metagenome</name>
    <dbReference type="NCBI Taxonomy" id="412755"/>
    <lineage>
        <taxon>unclassified sequences</taxon>
        <taxon>metagenomes</taxon>
        <taxon>ecological metagenomes</taxon>
    </lineage>
</organism>
<accession>A0A0F9K655</accession>
<dbReference type="EMBL" id="LAZR01008635">
    <property type="protein sequence ID" value="KKM77478.1"/>
    <property type="molecule type" value="Genomic_DNA"/>
</dbReference>
<name>A0A0F9K655_9ZZZZ</name>
<comment type="caution">
    <text evidence="1">The sequence shown here is derived from an EMBL/GenBank/DDBJ whole genome shotgun (WGS) entry which is preliminary data.</text>
</comment>
<evidence type="ECO:0000313" key="1">
    <source>
        <dbReference type="EMBL" id="KKM77478.1"/>
    </source>
</evidence>
<protein>
    <submittedName>
        <fullName evidence="1">Uncharacterized protein</fullName>
    </submittedName>
</protein>
<gene>
    <name evidence="1" type="ORF">LCGC14_1369510</name>
</gene>
<sequence>FMPYNELAEEIGRNDQECLEVWDEIEKRTPGFKRGPGYSVDYTDESIQLSE</sequence>
<proteinExistence type="predicted"/>
<feature type="non-terminal residue" evidence="1">
    <location>
        <position position="1"/>
    </location>
</feature>